<gene>
    <name evidence="4" type="ORF">TH606_10390</name>
</gene>
<evidence type="ECO:0000256" key="2">
    <source>
        <dbReference type="PIRSR" id="PIRSR039026-1"/>
    </source>
</evidence>
<feature type="binding site" evidence="3">
    <location>
        <position position="213"/>
    </location>
    <ligand>
        <name>substrate</name>
    </ligand>
</feature>
<dbReference type="PIRSF" id="PIRSF039026">
    <property type="entry name" value="SiaP"/>
    <property type="match status" value="1"/>
</dbReference>
<organism evidence="4 5">
    <name type="scientific">Thermodesulfatator autotrophicus</name>
    <dbReference type="NCBI Taxonomy" id="1795632"/>
    <lineage>
        <taxon>Bacteria</taxon>
        <taxon>Pseudomonadati</taxon>
        <taxon>Thermodesulfobacteriota</taxon>
        <taxon>Thermodesulfobacteria</taxon>
        <taxon>Thermodesulfobacteriales</taxon>
        <taxon>Thermodesulfatatoraceae</taxon>
        <taxon>Thermodesulfatator</taxon>
    </lineage>
</organism>
<dbReference type="GO" id="GO:0043177">
    <property type="term" value="F:organic acid binding"/>
    <property type="evidence" value="ECO:0007669"/>
    <property type="project" value="InterPro"/>
</dbReference>
<evidence type="ECO:0000256" key="1">
    <source>
        <dbReference type="ARBA" id="ARBA00022729"/>
    </source>
</evidence>
<accession>A0A177E4A0</accession>
<proteinExistence type="predicted"/>
<keyword evidence="3" id="KW-0479">Metal-binding</keyword>
<dbReference type="SUPFAM" id="SSF53850">
    <property type="entry name" value="Periplasmic binding protein-like II"/>
    <property type="match status" value="1"/>
</dbReference>
<keyword evidence="1" id="KW-0732">Signal</keyword>
<evidence type="ECO:0000256" key="3">
    <source>
        <dbReference type="PIRSR" id="PIRSR039026-2"/>
    </source>
</evidence>
<dbReference type="Gene3D" id="3.40.190.170">
    <property type="entry name" value="Bacterial extracellular solute-binding protein, family 7"/>
    <property type="match status" value="1"/>
</dbReference>
<keyword evidence="5" id="KW-1185">Reference proteome</keyword>
<dbReference type="NCBIfam" id="NF037995">
    <property type="entry name" value="TRAP_S1"/>
    <property type="match status" value="1"/>
</dbReference>
<dbReference type="InterPro" id="IPR038404">
    <property type="entry name" value="TRAP_DctP_sf"/>
</dbReference>
<dbReference type="GO" id="GO:0046872">
    <property type="term" value="F:metal ion binding"/>
    <property type="evidence" value="ECO:0007669"/>
    <property type="project" value="UniProtKB-KW"/>
</dbReference>
<dbReference type="Proteomes" id="UP000076964">
    <property type="component" value="Unassembled WGS sequence"/>
</dbReference>
<comment type="caution">
    <text evidence="4">The sequence shown here is derived from an EMBL/GenBank/DDBJ whole genome shotgun (WGS) entry which is preliminary data.</text>
</comment>
<reference evidence="4 5" key="1">
    <citation type="submission" date="2016-02" db="EMBL/GenBank/DDBJ databases">
        <title>Draft genome sequence of Thermodesulfatator sp. S606.</title>
        <authorList>
            <person name="Lai Q."/>
            <person name="Cao J."/>
            <person name="Dupont S."/>
            <person name="Shao Z."/>
            <person name="Jebbar M."/>
            <person name="Alain K."/>
        </authorList>
    </citation>
    <scope>NUCLEOTIDE SEQUENCE [LARGE SCALE GENOMIC DNA]</scope>
    <source>
        <strain evidence="4 5">S606</strain>
    </source>
</reference>
<protein>
    <submittedName>
        <fullName evidence="4">ABC transporter substrate-binding protein</fullName>
    </submittedName>
</protein>
<feature type="binding site" evidence="2">
    <location>
        <position position="176"/>
    </location>
    <ligand>
        <name>substrate</name>
    </ligand>
</feature>
<feature type="binding site" evidence="2">
    <location>
        <position position="155"/>
    </location>
    <ligand>
        <name>substrate</name>
    </ligand>
</feature>
<evidence type="ECO:0000313" key="4">
    <source>
        <dbReference type="EMBL" id="OAG26793.1"/>
    </source>
</evidence>
<dbReference type="RefSeq" id="WP_068543757.1">
    <property type="nucleotide sequence ID" value="NZ_LSFI01000064.1"/>
</dbReference>
<dbReference type="Gene3D" id="3.40.190.10">
    <property type="entry name" value="Periplasmic binding protein-like II"/>
    <property type="match status" value="1"/>
</dbReference>
<dbReference type="AlphaFoldDB" id="A0A177E4A0"/>
<dbReference type="CDD" id="cd13682">
    <property type="entry name" value="PBP2_TRAP_alpha-ketoacid"/>
    <property type="match status" value="1"/>
</dbReference>
<dbReference type="InterPro" id="IPR018389">
    <property type="entry name" value="DctP_fam"/>
</dbReference>
<dbReference type="EMBL" id="LSFI01000064">
    <property type="protein sequence ID" value="OAG26793.1"/>
    <property type="molecule type" value="Genomic_DNA"/>
</dbReference>
<dbReference type="STRING" id="1795632.TH606_10390"/>
<dbReference type="GO" id="GO:0031317">
    <property type="term" value="C:tripartite ATP-independent periplasmic transporter complex"/>
    <property type="evidence" value="ECO:0007669"/>
    <property type="project" value="InterPro"/>
</dbReference>
<dbReference type="InterPro" id="IPR041722">
    <property type="entry name" value="TakP/all3028"/>
</dbReference>
<dbReference type="PANTHER" id="PTHR33376:SF5">
    <property type="entry name" value="EXTRACYTOPLASMIC SOLUTE RECEPTOR PROTEIN"/>
    <property type="match status" value="1"/>
</dbReference>
<feature type="binding site" evidence="3">
    <location>
        <position position="214"/>
    </location>
    <ligand>
        <name>Na(+)</name>
        <dbReference type="ChEBI" id="CHEBI:29101"/>
    </ligand>
</feature>
<dbReference type="Pfam" id="PF03480">
    <property type="entry name" value="DctP"/>
    <property type="match status" value="1"/>
</dbReference>
<sequence length="358" mass="40249">MDRRTFLKVVGTAGVSSLVAKPVFVHARKRIRWRLVTSWPKSLDVLFGAPQKIAELVHQMTDGLFDIRVYAAGEIVPGLKVLDAVQEGSVPIGHTALYYYTGKHQAFAFACGVPFGLTYRAQNVWLDKSKGGRLLEKLLADFNVVGFPAGNTGAQMGGWFKKPIRSVDDLKGLRFRIPGLGGKVMARLGVSVQLLAGGDIYPALERGAIDGTEWIGPYDDEKLGFYKVAKYYHYPGWWEPSATLHLIVNRKAYESLPKEYQEILKTAAKVANQQMMEEYDAKNPPALKRLLQKGVKLVKFSDEIMTRAQKEAFSLYEELAAKDALYRDIFEDWKNFRGEIAKWFGTAELAINQFLYGR</sequence>
<dbReference type="PANTHER" id="PTHR33376">
    <property type="match status" value="1"/>
</dbReference>
<name>A0A177E4A0_9BACT</name>
<dbReference type="GO" id="GO:0015849">
    <property type="term" value="P:organic acid transport"/>
    <property type="evidence" value="ECO:0007669"/>
    <property type="project" value="InterPro"/>
</dbReference>
<dbReference type="GO" id="GO:0055085">
    <property type="term" value="P:transmembrane transport"/>
    <property type="evidence" value="ECO:0007669"/>
    <property type="project" value="InterPro"/>
</dbReference>
<dbReference type="OrthoDB" id="9769764at2"/>
<evidence type="ECO:0000313" key="5">
    <source>
        <dbReference type="Proteomes" id="UP000076964"/>
    </source>
</evidence>
<dbReference type="InterPro" id="IPR026289">
    <property type="entry name" value="SBP_TakP-like"/>
</dbReference>
<feature type="binding site" evidence="3">
    <location>
        <position position="239"/>
    </location>
    <ligand>
        <name>substrate</name>
    </ligand>
</feature>